<gene>
    <name evidence="1" type="ORF">METZ01_LOCUS65203</name>
</gene>
<name>A0A381T9D9_9ZZZZ</name>
<dbReference type="EMBL" id="UINC01004172">
    <property type="protein sequence ID" value="SVA12349.1"/>
    <property type="molecule type" value="Genomic_DNA"/>
</dbReference>
<evidence type="ECO:0000313" key="1">
    <source>
        <dbReference type="EMBL" id="SVA12349.1"/>
    </source>
</evidence>
<proteinExistence type="predicted"/>
<organism evidence="1">
    <name type="scientific">marine metagenome</name>
    <dbReference type="NCBI Taxonomy" id="408172"/>
    <lineage>
        <taxon>unclassified sequences</taxon>
        <taxon>metagenomes</taxon>
        <taxon>ecological metagenomes</taxon>
    </lineage>
</organism>
<accession>A0A381T9D9</accession>
<reference evidence="1" key="1">
    <citation type="submission" date="2018-05" db="EMBL/GenBank/DDBJ databases">
        <authorList>
            <person name="Lanie J.A."/>
            <person name="Ng W.-L."/>
            <person name="Kazmierczak K.M."/>
            <person name="Andrzejewski T.M."/>
            <person name="Davidsen T.M."/>
            <person name="Wayne K.J."/>
            <person name="Tettelin H."/>
            <person name="Glass J.I."/>
            <person name="Rusch D."/>
            <person name="Podicherti R."/>
            <person name="Tsui H.-C.T."/>
            <person name="Winkler M.E."/>
        </authorList>
    </citation>
    <scope>NUCLEOTIDE SEQUENCE</scope>
</reference>
<dbReference type="AlphaFoldDB" id="A0A381T9D9"/>
<sequence>MDPIERKQVPYRFSIFQNIFELVQLFIEIYRPFKQVAKEKPPKDLLVVKLA</sequence>
<protein>
    <submittedName>
        <fullName evidence="1">Uncharacterized protein</fullName>
    </submittedName>
</protein>